<evidence type="ECO:0000259" key="11">
    <source>
        <dbReference type="Pfam" id="PF14368"/>
    </source>
</evidence>
<keyword evidence="9" id="KW-0449">Lipoprotein</keyword>
<dbReference type="GO" id="GO:0005886">
    <property type="term" value="C:plasma membrane"/>
    <property type="evidence" value="ECO:0007669"/>
    <property type="project" value="UniProtKB-SubCell"/>
</dbReference>
<name>A0AAU9SVZ1_THLAR</name>
<evidence type="ECO:0000313" key="12">
    <source>
        <dbReference type="EMBL" id="CAH2071424.1"/>
    </source>
</evidence>
<feature type="signal peptide" evidence="10">
    <location>
        <begin position="1"/>
        <end position="29"/>
    </location>
</feature>
<feature type="chain" id="PRO_5043448770" description="Bifunctional inhibitor/plant lipid transfer protein/seed storage helical domain-containing protein" evidence="10">
    <location>
        <begin position="30"/>
        <end position="161"/>
    </location>
</feature>
<evidence type="ECO:0000256" key="4">
    <source>
        <dbReference type="ARBA" id="ARBA00022622"/>
    </source>
</evidence>
<evidence type="ECO:0000256" key="1">
    <source>
        <dbReference type="ARBA" id="ARBA00004609"/>
    </source>
</evidence>
<keyword evidence="8" id="KW-0325">Glycoprotein</keyword>
<evidence type="ECO:0000256" key="2">
    <source>
        <dbReference type="ARBA" id="ARBA00009748"/>
    </source>
</evidence>
<dbReference type="CDD" id="cd00010">
    <property type="entry name" value="AAI_LTSS"/>
    <property type="match status" value="1"/>
</dbReference>
<comment type="similarity">
    <text evidence="2">Belongs to the plant LTP family.</text>
</comment>
<evidence type="ECO:0000256" key="7">
    <source>
        <dbReference type="ARBA" id="ARBA00023157"/>
    </source>
</evidence>
<keyword evidence="3" id="KW-1003">Cell membrane</keyword>
<dbReference type="AlphaFoldDB" id="A0AAU9SVZ1"/>
<reference evidence="12 13" key="1">
    <citation type="submission" date="2022-03" db="EMBL/GenBank/DDBJ databases">
        <authorList>
            <person name="Nunn A."/>
            <person name="Chopra R."/>
            <person name="Nunn A."/>
            <person name="Contreras Garrido A."/>
        </authorList>
    </citation>
    <scope>NUCLEOTIDE SEQUENCE [LARGE SCALE GENOMIC DNA]</scope>
</reference>
<dbReference type="GO" id="GO:0098552">
    <property type="term" value="C:side of membrane"/>
    <property type="evidence" value="ECO:0007669"/>
    <property type="project" value="UniProtKB-KW"/>
</dbReference>
<dbReference type="PANTHER" id="PTHR33044">
    <property type="entry name" value="BIFUNCTIONAL INHIBITOR/LIPID-TRANSFER PROTEIN/SEED STORAGE 2S ALBUMIN SUPERFAMILY PROTEIN-RELATED"/>
    <property type="match status" value="1"/>
</dbReference>
<dbReference type="Gene3D" id="1.10.110.10">
    <property type="entry name" value="Plant lipid-transfer and hydrophobic proteins"/>
    <property type="match status" value="1"/>
</dbReference>
<keyword evidence="13" id="KW-1185">Reference proteome</keyword>
<keyword evidence="7" id="KW-1015">Disulfide bond</keyword>
<keyword evidence="4" id="KW-0336">GPI-anchor</keyword>
<evidence type="ECO:0000256" key="8">
    <source>
        <dbReference type="ARBA" id="ARBA00023180"/>
    </source>
</evidence>
<dbReference type="InterPro" id="IPR016140">
    <property type="entry name" value="Bifunc_inhib/LTP/seed_store"/>
</dbReference>
<protein>
    <recommendedName>
        <fullName evidence="11">Bifunctional inhibitor/plant lipid transfer protein/seed storage helical domain-containing protein</fullName>
    </recommendedName>
</protein>
<organism evidence="12 13">
    <name type="scientific">Thlaspi arvense</name>
    <name type="common">Field penny-cress</name>
    <dbReference type="NCBI Taxonomy" id="13288"/>
    <lineage>
        <taxon>Eukaryota</taxon>
        <taxon>Viridiplantae</taxon>
        <taxon>Streptophyta</taxon>
        <taxon>Embryophyta</taxon>
        <taxon>Tracheophyta</taxon>
        <taxon>Spermatophyta</taxon>
        <taxon>Magnoliopsida</taxon>
        <taxon>eudicotyledons</taxon>
        <taxon>Gunneridae</taxon>
        <taxon>Pentapetalae</taxon>
        <taxon>rosids</taxon>
        <taxon>malvids</taxon>
        <taxon>Brassicales</taxon>
        <taxon>Brassicaceae</taxon>
        <taxon>Thlaspideae</taxon>
        <taxon>Thlaspi</taxon>
    </lineage>
</organism>
<dbReference type="InterPro" id="IPR036312">
    <property type="entry name" value="Bifun_inhib/LTP/seed_sf"/>
</dbReference>
<comment type="subcellular location">
    <subcellularLocation>
        <location evidence="1">Cell membrane</location>
        <topology evidence="1">Lipid-anchor</topology>
        <topology evidence="1">GPI-anchor</topology>
    </subcellularLocation>
</comment>
<evidence type="ECO:0000256" key="6">
    <source>
        <dbReference type="ARBA" id="ARBA00023136"/>
    </source>
</evidence>
<dbReference type="SUPFAM" id="SSF47699">
    <property type="entry name" value="Bifunctional inhibitor/lipid-transfer protein/seed storage 2S albumin"/>
    <property type="match status" value="1"/>
</dbReference>
<sequence length="161" mass="16180">MTQTPTTMASTMTIVLITVFLIVATSVTGQGEAAPPPIAGMVCGADLGLCAAALVKGGKPSEECCTGLDLAVKTQVKCLCDILMNPQILAGFNLTVENALLIPKSCGIDAGSSMCSAAKTPLPQGVPPVAGPPEDVKGVATKLAGTGLVGIALMTISMIFY</sequence>
<keyword evidence="6" id="KW-0472">Membrane</keyword>
<dbReference type="Proteomes" id="UP000836841">
    <property type="component" value="Chromosome 6"/>
</dbReference>
<evidence type="ECO:0000313" key="13">
    <source>
        <dbReference type="Proteomes" id="UP000836841"/>
    </source>
</evidence>
<proteinExistence type="inferred from homology"/>
<evidence type="ECO:0000256" key="3">
    <source>
        <dbReference type="ARBA" id="ARBA00022475"/>
    </source>
</evidence>
<dbReference type="Pfam" id="PF14368">
    <property type="entry name" value="LTP_2"/>
    <property type="match status" value="1"/>
</dbReference>
<accession>A0AAU9SVZ1</accession>
<evidence type="ECO:0000256" key="9">
    <source>
        <dbReference type="ARBA" id="ARBA00023288"/>
    </source>
</evidence>
<dbReference type="EMBL" id="OU466862">
    <property type="protein sequence ID" value="CAH2071424.1"/>
    <property type="molecule type" value="Genomic_DNA"/>
</dbReference>
<keyword evidence="5 10" id="KW-0732">Signal</keyword>
<dbReference type="InterPro" id="IPR043325">
    <property type="entry name" value="LTSS"/>
</dbReference>
<gene>
    <name evidence="12" type="ORF">TAV2_LOCUS19381</name>
</gene>
<feature type="domain" description="Bifunctional inhibitor/plant lipid transfer protein/seed storage helical" evidence="11">
    <location>
        <begin position="34"/>
        <end position="115"/>
    </location>
</feature>
<evidence type="ECO:0000256" key="10">
    <source>
        <dbReference type="SAM" id="SignalP"/>
    </source>
</evidence>
<evidence type="ECO:0000256" key="5">
    <source>
        <dbReference type="ARBA" id="ARBA00022729"/>
    </source>
</evidence>